<dbReference type="InterPro" id="IPR044992">
    <property type="entry name" value="ChyE-like"/>
</dbReference>
<dbReference type="Gene3D" id="3.40.50.880">
    <property type="match status" value="1"/>
</dbReference>
<dbReference type="STRING" id="321763.SAMN04488692_12915"/>
<dbReference type="PANTHER" id="PTHR42695">
    <property type="entry name" value="GLUTAMINE AMIDOTRANSFERASE YLR126C-RELATED"/>
    <property type="match status" value="1"/>
</dbReference>
<dbReference type="EMBL" id="FNGO01000029">
    <property type="protein sequence ID" value="SDM35432.1"/>
    <property type="molecule type" value="Genomic_DNA"/>
</dbReference>
<dbReference type="GO" id="GO:0005829">
    <property type="term" value="C:cytosol"/>
    <property type="evidence" value="ECO:0007669"/>
    <property type="project" value="TreeGrafter"/>
</dbReference>
<name>A0A1G9SJ50_9FIRM</name>
<dbReference type="PRINTS" id="PR00096">
    <property type="entry name" value="GATASE"/>
</dbReference>
<dbReference type="CDD" id="cd01741">
    <property type="entry name" value="GATase1_1"/>
    <property type="match status" value="1"/>
</dbReference>
<protein>
    <submittedName>
        <fullName evidence="2">GMP synthase (Glutamine-hydrolysing)</fullName>
    </submittedName>
</protein>
<dbReference type="AlphaFoldDB" id="A0A1G9SJ50"/>
<dbReference type="PANTHER" id="PTHR42695:SF5">
    <property type="entry name" value="GLUTAMINE AMIDOTRANSFERASE YLR126C-RELATED"/>
    <property type="match status" value="1"/>
</dbReference>
<accession>A0A1G9SJ50</accession>
<keyword evidence="3" id="KW-1185">Reference proteome</keyword>
<dbReference type="SUPFAM" id="SSF52317">
    <property type="entry name" value="Class I glutamine amidotransferase-like"/>
    <property type="match status" value="1"/>
</dbReference>
<sequence length="246" mass="27639">MQKLMITKTGDTKASVKQEFGDFEEMFIDKIELPRHRFMVIKPYDGEDLPDVKNFAEAEIAGLIITGSHAMVTDKKNWINRLISWTEDLLENTAIPVLGVCFGHQLLAAAAGGNVDYHSQGREIGTVPIRLTEAAGDDPLLADLPAEFKSQASHAQTVTGLPPEAVVLAENEYENYHAFRLGEKRIWGLQFHPEFTAGIMKKYIELIKDEIRQNGRDPEKIMEGVRKNPCGAELLNRFTRIAFNQD</sequence>
<dbReference type="RefSeq" id="WP_089761923.1">
    <property type="nucleotide sequence ID" value="NZ_FNGO01000029.1"/>
</dbReference>
<evidence type="ECO:0000259" key="1">
    <source>
        <dbReference type="Pfam" id="PF00117"/>
    </source>
</evidence>
<dbReference type="NCBIfam" id="NF006562">
    <property type="entry name" value="PRK09065.1"/>
    <property type="match status" value="1"/>
</dbReference>
<gene>
    <name evidence="2" type="ORF">SAMN04488692_12915</name>
</gene>
<evidence type="ECO:0000313" key="2">
    <source>
        <dbReference type="EMBL" id="SDM35432.1"/>
    </source>
</evidence>
<dbReference type="InterPro" id="IPR017926">
    <property type="entry name" value="GATASE"/>
</dbReference>
<feature type="domain" description="Glutamine amidotransferase" evidence="1">
    <location>
        <begin position="53"/>
        <end position="202"/>
    </location>
</feature>
<reference evidence="2 3" key="1">
    <citation type="submission" date="2016-10" db="EMBL/GenBank/DDBJ databases">
        <authorList>
            <person name="de Groot N.N."/>
        </authorList>
    </citation>
    <scope>NUCLEOTIDE SEQUENCE [LARGE SCALE GENOMIC DNA]</scope>
    <source>
        <strain evidence="2 3">SLAS-1</strain>
    </source>
</reference>
<dbReference type="InterPro" id="IPR029062">
    <property type="entry name" value="Class_I_gatase-like"/>
</dbReference>
<proteinExistence type="predicted"/>
<organism evidence="2 3">
    <name type="scientific">Halarsenatibacter silvermanii</name>
    <dbReference type="NCBI Taxonomy" id="321763"/>
    <lineage>
        <taxon>Bacteria</taxon>
        <taxon>Bacillati</taxon>
        <taxon>Bacillota</taxon>
        <taxon>Clostridia</taxon>
        <taxon>Halanaerobiales</taxon>
        <taxon>Halarsenatibacteraceae</taxon>
        <taxon>Halarsenatibacter</taxon>
    </lineage>
</organism>
<dbReference type="Proteomes" id="UP000199476">
    <property type="component" value="Unassembled WGS sequence"/>
</dbReference>
<evidence type="ECO:0000313" key="3">
    <source>
        <dbReference type="Proteomes" id="UP000199476"/>
    </source>
</evidence>
<dbReference type="Pfam" id="PF00117">
    <property type="entry name" value="GATase"/>
    <property type="match status" value="1"/>
</dbReference>
<dbReference type="PROSITE" id="PS51273">
    <property type="entry name" value="GATASE_TYPE_1"/>
    <property type="match status" value="1"/>
</dbReference>